<dbReference type="PROSITE" id="PS00695">
    <property type="entry name" value="ENT_VIR_OMP_2"/>
    <property type="match status" value="1"/>
</dbReference>
<name>A0A3S3QLG8_9FLAO</name>
<sequence length="201" mass="21704">MKKLFKLLSVSALLIGTVTVSNAQDKSSNKQSMTPSFGIKGGVNLATVTGSDFDSPDSRTSFHVGLVGELPIADILSIQAEVLYSGQGFDFRPLPGADKAEFQLDYINVPVLAKVYVFKGLSLEVGPQFGFLVNEKVDFKSGEDVELDNAKKFDVGVAGGLTFQTDMGLFATGRYVYGVTDIYDDVNIKNSVFQIGLGYKF</sequence>
<dbReference type="Proteomes" id="UP000287527">
    <property type="component" value="Unassembled WGS sequence"/>
</dbReference>
<reference evidence="3 4" key="1">
    <citation type="submission" date="2019-01" db="EMBL/GenBank/DDBJ databases">
        <title>Flavobacterium sp. nov.,isolated from freshwater.</title>
        <authorList>
            <person name="Zhang R."/>
            <person name="Du Z.-J."/>
        </authorList>
    </citation>
    <scope>NUCLEOTIDE SEQUENCE [LARGE SCALE GENOMIC DNA]</scope>
    <source>
        <strain evidence="3 4">1E403</strain>
    </source>
</reference>
<dbReference type="Pfam" id="PF13568">
    <property type="entry name" value="OMP_b-brl_2"/>
    <property type="match status" value="1"/>
</dbReference>
<feature type="chain" id="PRO_5018569669" evidence="1">
    <location>
        <begin position="24"/>
        <end position="201"/>
    </location>
</feature>
<evidence type="ECO:0000313" key="3">
    <source>
        <dbReference type="EMBL" id="RWX00871.1"/>
    </source>
</evidence>
<gene>
    <name evidence="3" type="ORF">EPI11_07565</name>
</gene>
<dbReference type="InterPro" id="IPR011250">
    <property type="entry name" value="OMP/PagP_B-barrel"/>
</dbReference>
<dbReference type="RefSeq" id="WP_128389353.1">
    <property type="nucleotide sequence ID" value="NZ_SBII01000004.1"/>
</dbReference>
<dbReference type="AlphaFoldDB" id="A0A3S3QLG8"/>
<evidence type="ECO:0000313" key="4">
    <source>
        <dbReference type="Proteomes" id="UP000287527"/>
    </source>
</evidence>
<keyword evidence="4" id="KW-1185">Reference proteome</keyword>
<dbReference type="OrthoDB" id="947434at2"/>
<dbReference type="InterPro" id="IPR000758">
    <property type="entry name" value="Enterovir_OMP"/>
</dbReference>
<feature type="domain" description="Outer membrane protein beta-barrel" evidence="2">
    <location>
        <begin position="33"/>
        <end position="183"/>
    </location>
</feature>
<dbReference type="InterPro" id="IPR025665">
    <property type="entry name" value="Beta-barrel_OMP_2"/>
</dbReference>
<dbReference type="EMBL" id="SBII01000004">
    <property type="protein sequence ID" value="RWX00871.1"/>
    <property type="molecule type" value="Genomic_DNA"/>
</dbReference>
<feature type="signal peptide" evidence="1">
    <location>
        <begin position="1"/>
        <end position="23"/>
    </location>
</feature>
<proteinExistence type="predicted"/>
<keyword evidence="1" id="KW-0732">Signal</keyword>
<evidence type="ECO:0000259" key="2">
    <source>
        <dbReference type="Pfam" id="PF13568"/>
    </source>
</evidence>
<dbReference type="GO" id="GO:0044384">
    <property type="term" value="C:host outer membrane"/>
    <property type="evidence" value="ECO:0007669"/>
    <property type="project" value="InterPro"/>
</dbReference>
<accession>A0A3S3QLG8</accession>
<evidence type="ECO:0000256" key="1">
    <source>
        <dbReference type="SAM" id="SignalP"/>
    </source>
</evidence>
<protein>
    <submittedName>
        <fullName evidence="3">PorT family protein</fullName>
    </submittedName>
</protein>
<organism evidence="3 4">
    <name type="scientific">Flavobacterium cerinum</name>
    <dbReference type="NCBI Taxonomy" id="2502784"/>
    <lineage>
        <taxon>Bacteria</taxon>
        <taxon>Pseudomonadati</taxon>
        <taxon>Bacteroidota</taxon>
        <taxon>Flavobacteriia</taxon>
        <taxon>Flavobacteriales</taxon>
        <taxon>Flavobacteriaceae</taxon>
        <taxon>Flavobacterium</taxon>
    </lineage>
</organism>
<dbReference type="SUPFAM" id="SSF56925">
    <property type="entry name" value="OMPA-like"/>
    <property type="match status" value="1"/>
</dbReference>
<comment type="caution">
    <text evidence="3">The sequence shown here is derived from an EMBL/GenBank/DDBJ whole genome shotgun (WGS) entry which is preliminary data.</text>
</comment>